<dbReference type="Proteomes" id="UP001638806">
    <property type="component" value="Unassembled WGS sequence"/>
</dbReference>
<name>A0ACC4E5U8_PURLI</name>
<evidence type="ECO:0000313" key="1">
    <source>
        <dbReference type="EMBL" id="KAL3963011.1"/>
    </source>
</evidence>
<evidence type="ECO:0000313" key="2">
    <source>
        <dbReference type="Proteomes" id="UP001638806"/>
    </source>
</evidence>
<sequence>MRYDNLLGFILHLATVGRVLANTPIHESQINKPGGNWNLAGSSAPNGNSDWHFSFTEPCYPTAAFYDNGEMHKPGLTECGPPTRDVKGRAHDFPTYFLTRYCDYGNGHAEWHVMYNVYFPWSTNSVGGHYHDWEWLVVKWEPQPNNPGYWHRKSIVLEAHGKTKEYKWSDYPNTVSANDRTWRKDASHPVVVFSRDGHGLTSSTSDLGQWYWADDWLADGSNFPARDWGDADSPQTPSKRMAATIYAGQCRRDTGQDPWRGRSEHGHSEGSSQQRRQDLIHQAAGLLYLHAASRGHVRGAWLSDGLCYQPDSNAGGFSPAFDVLRP</sequence>
<reference evidence="1" key="1">
    <citation type="submission" date="2024-12" db="EMBL/GenBank/DDBJ databases">
        <title>Comparative genomics and development of molecular markers within Purpureocillium lilacinum and among Purpureocillium species.</title>
        <authorList>
            <person name="Yeh Z.-Y."/>
            <person name="Ni N.-T."/>
            <person name="Lo P.-H."/>
            <person name="Mushyakhwo K."/>
            <person name="Lin C.-F."/>
            <person name="Nai Y.-S."/>
        </authorList>
    </citation>
    <scope>NUCLEOTIDE SEQUENCE</scope>
    <source>
        <strain evidence="1">NCHU-NPUST-175</strain>
    </source>
</reference>
<organism evidence="1 2">
    <name type="scientific">Purpureocillium lilacinum</name>
    <name type="common">Paecilomyces lilacinus</name>
    <dbReference type="NCBI Taxonomy" id="33203"/>
    <lineage>
        <taxon>Eukaryota</taxon>
        <taxon>Fungi</taxon>
        <taxon>Dikarya</taxon>
        <taxon>Ascomycota</taxon>
        <taxon>Pezizomycotina</taxon>
        <taxon>Sordariomycetes</taxon>
        <taxon>Hypocreomycetidae</taxon>
        <taxon>Hypocreales</taxon>
        <taxon>Ophiocordycipitaceae</taxon>
        <taxon>Purpureocillium</taxon>
    </lineage>
</organism>
<dbReference type="EMBL" id="JBGNUJ010000003">
    <property type="protein sequence ID" value="KAL3963011.1"/>
    <property type="molecule type" value="Genomic_DNA"/>
</dbReference>
<gene>
    <name evidence="1" type="ORF">ACCO45_004534</name>
</gene>
<keyword evidence="2" id="KW-1185">Reference proteome</keyword>
<accession>A0ACC4E5U8</accession>
<proteinExistence type="predicted"/>
<protein>
    <submittedName>
        <fullName evidence="1">Uncharacterized protein</fullName>
    </submittedName>
</protein>
<comment type="caution">
    <text evidence="1">The sequence shown here is derived from an EMBL/GenBank/DDBJ whole genome shotgun (WGS) entry which is preliminary data.</text>
</comment>